<dbReference type="EMBL" id="GG738885">
    <property type="protein sequence ID" value="EFC41579.1"/>
    <property type="molecule type" value="Genomic_DNA"/>
</dbReference>
<evidence type="ECO:0008006" key="3">
    <source>
        <dbReference type="Google" id="ProtNLM"/>
    </source>
</evidence>
<gene>
    <name evidence="1" type="ORF">NAEGRDRAFT_51121</name>
</gene>
<keyword evidence="2" id="KW-1185">Reference proteome</keyword>
<dbReference type="Gene3D" id="3.80.10.10">
    <property type="entry name" value="Ribonuclease Inhibitor"/>
    <property type="match status" value="2"/>
</dbReference>
<dbReference type="InterPro" id="IPR032675">
    <property type="entry name" value="LRR_dom_sf"/>
</dbReference>
<dbReference type="Proteomes" id="UP000006671">
    <property type="component" value="Unassembled WGS sequence"/>
</dbReference>
<dbReference type="AlphaFoldDB" id="D2VP02"/>
<dbReference type="KEGG" id="ngr:NAEGRDRAFT_51121"/>
<dbReference type="RefSeq" id="XP_002674323.1">
    <property type="nucleotide sequence ID" value="XM_002674277.1"/>
</dbReference>
<accession>D2VP02</accession>
<dbReference type="SUPFAM" id="SSF52047">
    <property type="entry name" value="RNI-like"/>
    <property type="match status" value="1"/>
</dbReference>
<dbReference type="InParanoid" id="D2VP02"/>
<proteinExistence type="predicted"/>
<protein>
    <recommendedName>
        <fullName evidence="3">F-box domain-containing protein</fullName>
    </recommendedName>
</protein>
<dbReference type="VEuPathDB" id="AmoebaDB:NAEGRDRAFT_51121"/>
<name>D2VP02_NAEGR</name>
<sequence>MSTHDGGELYHQLPSEIIMEILSYLEFEAKLCSRKSSTFFKYYFGRFPTGNICFLFKNLCWDQTRVEESFERQVINIELCANDGKRIDLIEGEKSNILKPNLQKHNTKEKVIENLERTFKNVDTDLVKSIQLSSDYLPEYVSQWALKKFPSLENIYIRCDYYSNSDYGLSSLASLIAQCRNLKKLTLDCIDSSSLIEHFIEISKNTPQLEYFKNKSLTSIFTAPEIFENWKNLKEIYSVIYLIRGEITEDPTSEQVVESFAAINKLKHLEKITLHGERIEGFGVPFCENVKTLRLSLSYADFSDYLMDSISKNSQLKELSFEDGGYGENLARLNPETFKQLETFKMFSITNELAEHFSKFESIKELSIKYAEIDQFGLESLLKLPKLEKLIYSKGFNKPELDLPQNMKIVFEKLQY</sequence>
<evidence type="ECO:0000313" key="2">
    <source>
        <dbReference type="Proteomes" id="UP000006671"/>
    </source>
</evidence>
<evidence type="ECO:0000313" key="1">
    <source>
        <dbReference type="EMBL" id="EFC41579.1"/>
    </source>
</evidence>
<organism evidence="2">
    <name type="scientific">Naegleria gruberi</name>
    <name type="common">Amoeba</name>
    <dbReference type="NCBI Taxonomy" id="5762"/>
    <lineage>
        <taxon>Eukaryota</taxon>
        <taxon>Discoba</taxon>
        <taxon>Heterolobosea</taxon>
        <taxon>Tetramitia</taxon>
        <taxon>Eutetramitia</taxon>
        <taxon>Vahlkampfiidae</taxon>
        <taxon>Naegleria</taxon>
    </lineage>
</organism>
<dbReference type="GeneID" id="8851189"/>
<reference evidence="1 2" key="1">
    <citation type="journal article" date="2010" name="Cell">
        <title>The genome of Naegleria gruberi illuminates early eukaryotic versatility.</title>
        <authorList>
            <person name="Fritz-Laylin L.K."/>
            <person name="Prochnik S.E."/>
            <person name="Ginger M.L."/>
            <person name="Dacks J.B."/>
            <person name="Carpenter M.L."/>
            <person name="Field M.C."/>
            <person name="Kuo A."/>
            <person name="Paredez A."/>
            <person name="Chapman J."/>
            <person name="Pham J."/>
            <person name="Shu S."/>
            <person name="Neupane R."/>
            <person name="Cipriano M."/>
            <person name="Mancuso J."/>
            <person name="Tu H."/>
            <person name="Salamov A."/>
            <person name="Lindquist E."/>
            <person name="Shapiro H."/>
            <person name="Lucas S."/>
            <person name="Grigoriev I.V."/>
            <person name="Cande W.Z."/>
            <person name="Fulton C."/>
            <person name="Rokhsar D.S."/>
            <person name="Dawson S.C."/>
        </authorList>
    </citation>
    <scope>NUCLEOTIDE SEQUENCE [LARGE SCALE GENOMIC DNA]</scope>
    <source>
        <strain evidence="1 2">NEG-M</strain>
    </source>
</reference>